<accession>A0A6G1IAY6</accession>
<dbReference type="GO" id="GO:0006438">
    <property type="term" value="P:valyl-tRNA aminoacylation"/>
    <property type="evidence" value="ECO:0007669"/>
    <property type="project" value="InterPro"/>
</dbReference>
<dbReference type="InterPro" id="IPR009008">
    <property type="entry name" value="Val/Leu/Ile-tRNA-synth_edit"/>
</dbReference>
<dbReference type="OrthoDB" id="629407at2759"/>
<dbReference type="EMBL" id="ML996687">
    <property type="protein sequence ID" value="KAF2405276.1"/>
    <property type="molecule type" value="Genomic_DNA"/>
</dbReference>
<dbReference type="SUPFAM" id="SSF52374">
    <property type="entry name" value="Nucleotidylyl transferase"/>
    <property type="match status" value="1"/>
</dbReference>
<dbReference type="InterPro" id="IPR001412">
    <property type="entry name" value="aa-tRNA-synth_I_CS"/>
</dbReference>
<evidence type="ECO:0000256" key="9">
    <source>
        <dbReference type="ARBA" id="ARBA00022917"/>
    </source>
</evidence>
<organism evidence="18 19">
    <name type="scientific">Trichodelitschia bisporula</name>
    <dbReference type="NCBI Taxonomy" id="703511"/>
    <lineage>
        <taxon>Eukaryota</taxon>
        <taxon>Fungi</taxon>
        <taxon>Dikarya</taxon>
        <taxon>Ascomycota</taxon>
        <taxon>Pezizomycotina</taxon>
        <taxon>Dothideomycetes</taxon>
        <taxon>Dothideomycetes incertae sedis</taxon>
        <taxon>Phaeotrichales</taxon>
        <taxon>Phaeotrichaceae</taxon>
        <taxon>Trichodelitschia</taxon>
    </lineage>
</organism>
<dbReference type="AlphaFoldDB" id="A0A6G1IAY6"/>
<evidence type="ECO:0000256" key="6">
    <source>
        <dbReference type="ARBA" id="ARBA00022598"/>
    </source>
</evidence>
<reference evidence="18" key="1">
    <citation type="journal article" date="2020" name="Stud. Mycol.">
        <title>101 Dothideomycetes genomes: a test case for predicting lifestyles and emergence of pathogens.</title>
        <authorList>
            <person name="Haridas S."/>
            <person name="Albert R."/>
            <person name="Binder M."/>
            <person name="Bloem J."/>
            <person name="Labutti K."/>
            <person name="Salamov A."/>
            <person name="Andreopoulos B."/>
            <person name="Baker S."/>
            <person name="Barry K."/>
            <person name="Bills G."/>
            <person name="Bluhm B."/>
            <person name="Cannon C."/>
            <person name="Castanera R."/>
            <person name="Culley D."/>
            <person name="Daum C."/>
            <person name="Ezra D."/>
            <person name="Gonzalez J."/>
            <person name="Henrissat B."/>
            <person name="Kuo A."/>
            <person name="Liang C."/>
            <person name="Lipzen A."/>
            <person name="Lutzoni F."/>
            <person name="Magnuson J."/>
            <person name="Mondo S."/>
            <person name="Nolan M."/>
            <person name="Ohm R."/>
            <person name="Pangilinan J."/>
            <person name="Park H.-J."/>
            <person name="Ramirez L."/>
            <person name="Alfaro M."/>
            <person name="Sun H."/>
            <person name="Tritt A."/>
            <person name="Yoshinaga Y."/>
            <person name="Zwiers L.-H."/>
            <person name="Turgeon B."/>
            <person name="Goodwin S."/>
            <person name="Spatafora J."/>
            <person name="Crous P."/>
            <person name="Grigoriev I."/>
        </authorList>
    </citation>
    <scope>NUCLEOTIDE SEQUENCE</scope>
    <source>
        <strain evidence="18">CBS 262.69</strain>
    </source>
</reference>
<evidence type="ECO:0000259" key="17">
    <source>
        <dbReference type="Pfam" id="PF08264"/>
    </source>
</evidence>
<evidence type="ECO:0000256" key="12">
    <source>
        <dbReference type="ARBA" id="ARBA00040837"/>
    </source>
</evidence>
<proteinExistence type="inferred from homology"/>
<evidence type="ECO:0000256" key="1">
    <source>
        <dbReference type="ARBA" id="ARBA00004173"/>
    </source>
</evidence>
<dbReference type="EC" id="6.1.1.9" evidence="4"/>
<keyword evidence="10 14" id="KW-0030">Aminoacyl-tRNA synthetase</keyword>
<dbReference type="GO" id="GO:0004832">
    <property type="term" value="F:valine-tRNA ligase activity"/>
    <property type="evidence" value="ECO:0007669"/>
    <property type="project" value="UniProtKB-EC"/>
</dbReference>
<dbReference type="PANTHER" id="PTHR11946">
    <property type="entry name" value="VALYL-TRNA SYNTHETASES"/>
    <property type="match status" value="1"/>
</dbReference>
<feature type="domain" description="Aminoacyl-tRNA synthetase class Ia" evidence="16">
    <location>
        <begin position="142"/>
        <end position="763"/>
    </location>
</feature>
<dbReference type="GO" id="GO:0005739">
    <property type="term" value="C:mitochondrion"/>
    <property type="evidence" value="ECO:0007669"/>
    <property type="project" value="UniProtKB-SubCell"/>
</dbReference>
<dbReference type="NCBIfam" id="TIGR00422">
    <property type="entry name" value="valS"/>
    <property type="match status" value="1"/>
</dbReference>
<comment type="subcellular location">
    <subcellularLocation>
        <location evidence="2">Cytoplasm</location>
    </subcellularLocation>
    <subcellularLocation>
        <location evidence="1">Mitochondrion</location>
    </subcellularLocation>
</comment>
<dbReference type="PROSITE" id="PS00178">
    <property type="entry name" value="AA_TRNA_LIGASE_I"/>
    <property type="match status" value="1"/>
</dbReference>
<keyword evidence="9 14" id="KW-0648">Protein biosynthesis</keyword>
<sequence length="1107" mass="125381">MALNAASHNIPGEETGPVSGQPPALSDETKAALLGSAEKDITGQSVPGQDGGEKDDDKKVKSEKELAKERAKEEKLRKFLEKQAKKGTAPAAKPKETKKPKAEVEVLPEYVEETPKGEKKILKPLDDVFHKAYLPKVVESAWYDWWEKEGFFQPQLDADGKTKGAGYFVIPIPPPNVTGALHCGHALGNALQDSLIRWHRMRGFSTLYVPGCDHAGISTQSVVENILWRREGKTRHDLGREELVKRIWAWKGDYHGRINHVLKRLGGSFDWTREAFTMDENLTAAVTETFVRLHEEGYIYRSNRLVNWCSRLQTALSNLEVDQKELTGRTLLDVPGYDRKVEFGVLTFFKYPIDGSDEFLTVATTRPETMLGDTAIAVHPNDKRYTHLIGKKAKHPFVDRLLHIVGDDYVDPEFGTGAVKITPAHDPNDFAIGQRHKLDFINILNDDGTLNTNAGRFNGVKRFDARYQVIDELKKAGLYEKWENNPMKVPLCNKSKDVIEPLMKPQWWMRMREMADSALDVVRSGEVKIRPDTAERSYFRWLENINDWCLSRQLWWGHQIPAYFVQIEGEHGDEVDGNLWVTGRTEEEAFRKAEAKFPGKKITLKRDPDVLDTWFSSGLWPFSTLGWPNNTKDLENFFPTSLLETGWDILFFWVARMIMFSLKLTGKVPFKEVYCHSLVRDSEGRKMSKSLGNVVDPVDIMDGISLQALNDKLLAGNLDPKELKTATKYQQTAFPQGIPDCGSDALRFSLIQYTTGGGDIAFDVKVMHGYRRFCNKIYQATKYVLGKIGDDFVPRQTYHKTGKESLAERWILHKLNYAANNVNKALTDREFSRSTQIVYNYFYDELCDVYIENSKAIIQEGTEEEKRSAMDTLYTALEGALTMIHPFLPFLSEELWQRLPRRPNDTTPSITIAKYPEFDIALEDHEAEEAYELLLGCTKGIRSLMSEYKLDEGKGKRLCSLFAPLLTIIAVFVQATDDATYQTAKNEVQAIKSLAGKGVASVEILSKAEPTPTGCAVFVPSSKAAVFLEVKGRVNIEEEIKKAQTKLKKALEAATKQRKVVDAPDFQGKVSLAVQEVERKKLEESLAEQSNYEKSIQQFEQLKLESK</sequence>
<dbReference type="CDD" id="cd07962">
    <property type="entry name" value="Anticodon_Ia_Val"/>
    <property type="match status" value="1"/>
</dbReference>
<dbReference type="Proteomes" id="UP000799640">
    <property type="component" value="Unassembled WGS sequence"/>
</dbReference>
<dbReference type="InterPro" id="IPR009080">
    <property type="entry name" value="tRNAsynth_Ia_anticodon-bd"/>
</dbReference>
<evidence type="ECO:0000256" key="11">
    <source>
        <dbReference type="ARBA" id="ARBA00029936"/>
    </source>
</evidence>
<dbReference type="Pfam" id="PF00133">
    <property type="entry name" value="tRNA-synt_1"/>
    <property type="match status" value="1"/>
</dbReference>
<evidence type="ECO:0000256" key="3">
    <source>
        <dbReference type="ARBA" id="ARBA00005594"/>
    </source>
</evidence>
<dbReference type="GO" id="GO:0002161">
    <property type="term" value="F:aminoacyl-tRNA deacylase activity"/>
    <property type="evidence" value="ECO:0007669"/>
    <property type="project" value="InterPro"/>
</dbReference>
<dbReference type="InterPro" id="IPR014729">
    <property type="entry name" value="Rossmann-like_a/b/a_fold"/>
</dbReference>
<evidence type="ECO:0000259" key="16">
    <source>
        <dbReference type="Pfam" id="PF00133"/>
    </source>
</evidence>
<evidence type="ECO:0000256" key="7">
    <source>
        <dbReference type="ARBA" id="ARBA00022741"/>
    </source>
</evidence>
<dbReference type="HAMAP" id="MF_02004">
    <property type="entry name" value="Val_tRNA_synth_type1"/>
    <property type="match status" value="1"/>
</dbReference>
<evidence type="ECO:0000256" key="2">
    <source>
        <dbReference type="ARBA" id="ARBA00004496"/>
    </source>
</evidence>
<dbReference type="Pfam" id="PF08264">
    <property type="entry name" value="Anticodon_1"/>
    <property type="match status" value="1"/>
</dbReference>
<dbReference type="InterPro" id="IPR002300">
    <property type="entry name" value="aa-tRNA-synth_Ia"/>
</dbReference>
<keyword evidence="6 14" id="KW-0436">Ligase</keyword>
<protein>
    <recommendedName>
        <fullName evidence="12">Valine--tRNA ligase, mitochondrial</fullName>
        <ecNumber evidence="4">6.1.1.9</ecNumber>
    </recommendedName>
    <alternativeName>
        <fullName evidence="11">Valyl-tRNA synthetase</fullName>
    </alternativeName>
</protein>
<feature type="region of interest" description="Disordered" evidence="15">
    <location>
        <begin position="1"/>
        <end position="102"/>
    </location>
</feature>
<evidence type="ECO:0000256" key="10">
    <source>
        <dbReference type="ARBA" id="ARBA00023146"/>
    </source>
</evidence>
<dbReference type="NCBIfam" id="NF004349">
    <property type="entry name" value="PRK05729.1"/>
    <property type="match status" value="1"/>
</dbReference>
<dbReference type="FunFam" id="1.10.730.10:FF:000009">
    <property type="entry name" value="Valine--tRNA ligase, mitochondrial"/>
    <property type="match status" value="1"/>
</dbReference>
<dbReference type="SUPFAM" id="SSF47323">
    <property type="entry name" value="Anticodon-binding domain of a subclass of class I aminoacyl-tRNA synthetases"/>
    <property type="match status" value="1"/>
</dbReference>
<dbReference type="InterPro" id="IPR002303">
    <property type="entry name" value="Valyl-tRNA_ligase"/>
</dbReference>
<keyword evidence="7 14" id="KW-0547">Nucleotide-binding</keyword>
<feature type="compositionally biased region" description="Basic and acidic residues" evidence="15">
    <location>
        <begin position="93"/>
        <end position="102"/>
    </location>
</feature>
<feature type="domain" description="Methionyl/Valyl/Leucyl/Isoleucyl-tRNA synthetase anticodon-binding" evidence="17">
    <location>
        <begin position="808"/>
        <end position="953"/>
    </location>
</feature>
<comment type="catalytic activity">
    <reaction evidence="13">
        <text>tRNA(Val) + L-valine + ATP = L-valyl-tRNA(Val) + AMP + diphosphate</text>
        <dbReference type="Rhea" id="RHEA:10704"/>
        <dbReference type="Rhea" id="RHEA-COMP:9672"/>
        <dbReference type="Rhea" id="RHEA-COMP:9708"/>
        <dbReference type="ChEBI" id="CHEBI:30616"/>
        <dbReference type="ChEBI" id="CHEBI:33019"/>
        <dbReference type="ChEBI" id="CHEBI:57762"/>
        <dbReference type="ChEBI" id="CHEBI:78442"/>
        <dbReference type="ChEBI" id="CHEBI:78537"/>
        <dbReference type="ChEBI" id="CHEBI:456215"/>
        <dbReference type="EC" id="6.1.1.9"/>
    </reaction>
</comment>
<evidence type="ECO:0000256" key="13">
    <source>
        <dbReference type="ARBA" id="ARBA00047552"/>
    </source>
</evidence>
<dbReference type="GO" id="GO:0005524">
    <property type="term" value="F:ATP binding"/>
    <property type="evidence" value="ECO:0007669"/>
    <property type="project" value="UniProtKB-KW"/>
</dbReference>
<dbReference type="Gene3D" id="3.40.50.620">
    <property type="entry name" value="HUPs"/>
    <property type="match status" value="2"/>
</dbReference>
<keyword evidence="8 14" id="KW-0067">ATP-binding</keyword>
<dbReference type="PANTHER" id="PTHR11946:SF109">
    <property type="entry name" value="VALINE--TRNA LIGASE"/>
    <property type="match status" value="1"/>
</dbReference>
<evidence type="ECO:0000256" key="5">
    <source>
        <dbReference type="ARBA" id="ARBA00022490"/>
    </source>
</evidence>
<gene>
    <name evidence="18" type="ORF">EJ06DRAFT_578487</name>
</gene>
<dbReference type="FunFam" id="3.90.740.10:FF:000005">
    <property type="entry name" value="Valine--tRNA ligase, mitochondrial"/>
    <property type="match status" value="1"/>
</dbReference>
<dbReference type="PRINTS" id="PR00986">
    <property type="entry name" value="TRNASYNTHVAL"/>
</dbReference>
<name>A0A6G1IAY6_9PEZI</name>
<keyword evidence="19" id="KW-1185">Reference proteome</keyword>
<dbReference type="FunFam" id="3.40.50.620:FF:000078">
    <property type="entry name" value="Valine--tRNA ligase, mitochondrial"/>
    <property type="match status" value="1"/>
</dbReference>
<evidence type="ECO:0000256" key="14">
    <source>
        <dbReference type="RuleBase" id="RU363035"/>
    </source>
</evidence>
<dbReference type="CDD" id="cd00817">
    <property type="entry name" value="ValRS_core"/>
    <property type="match status" value="1"/>
</dbReference>
<dbReference type="SUPFAM" id="SSF50677">
    <property type="entry name" value="ValRS/IleRS/LeuRS editing domain"/>
    <property type="match status" value="1"/>
</dbReference>
<keyword evidence="5" id="KW-0963">Cytoplasm</keyword>
<feature type="compositionally biased region" description="Basic and acidic residues" evidence="15">
    <location>
        <begin position="51"/>
        <end position="84"/>
    </location>
</feature>
<dbReference type="FunFam" id="3.40.50.620:FF:000020">
    <property type="entry name" value="Valine--tRNA ligase, mitochondrial"/>
    <property type="match status" value="1"/>
</dbReference>
<comment type="similarity">
    <text evidence="3 14">Belongs to the class-I aminoacyl-tRNA synthetase family.</text>
</comment>
<dbReference type="InterPro" id="IPR013155">
    <property type="entry name" value="M/V/L/I-tRNA-synth_anticd-bd"/>
</dbReference>
<dbReference type="Gene3D" id="1.10.730.10">
    <property type="entry name" value="Isoleucyl-tRNA Synthetase, Domain 1"/>
    <property type="match status" value="1"/>
</dbReference>
<dbReference type="Gene3D" id="3.90.740.10">
    <property type="entry name" value="Valyl/Leucyl/Isoleucyl-tRNA synthetase, editing domain"/>
    <property type="match status" value="1"/>
</dbReference>
<evidence type="ECO:0000256" key="8">
    <source>
        <dbReference type="ARBA" id="ARBA00022840"/>
    </source>
</evidence>
<evidence type="ECO:0000313" key="19">
    <source>
        <dbReference type="Proteomes" id="UP000799640"/>
    </source>
</evidence>
<evidence type="ECO:0000256" key="15">
    <source>
        <dbReference type="SAM" id="MobiDB-lite"/>
    </source>
</evidence>
<dbReference type="GO" id="GO:0005829">
    <property type="term" value="C:cytosol"/>
    <property type="evidence" value="ECO:0007669"/>
    <property type="project" value="TreeGrafter"/>
</dbReference>
<dbReference type="InterPro" id="IPR033705">
    <property type="entry name" value="Anticodon_Ia_Val"/>
</dbReference>
<evidence type="ECO:0000313" key="18">
    <source>
        <dbReference type="EMBL" id="KAF2405276.1"/>
    </source>
</evidence>
<evidence type="ECO:0000256" key="4">
    <source>
        <dbReference type="ARBA" id="ARBA00013169"/>
    </source>
</evidence>